<dbReference type="RefSeq" id="WP_211429961.1">
    <property type="nucleotide sequence ID" value="NZ_CP072649.1"/>
</dbReference>
<feature type="compositionally biased region" description="Polar residues" evidence="1">
    <location>
        <begin position="8"/>
        <end position="18"/>
    </location>
</feature>
<evidence type="ECO:0000256" key="1">
    <source>
        <dbReference type="SAM" id="MobiDB-lite"/>
    </source>
</evidence>
<gene>
    <name evidence="2" type="ORF">J8C06_13545</name>
</gene>
<proteinExistence type="predicted"/>
<sequence>MPEIGGVNNRQPLPSTSSAGGGNERVGGTRFNPVSGTIGQPGEIGQPRGLPAPDVPGQKSILPDALLGRDPSQVLAAEQLRATGGASATEELLGLNQQPTMAGALLPPQGNDVALRHLTPTMRRELLRKLLDRQQRNARRLLTVLPRDEEGDPERRRRRALPEEIPNAEALAIPEPQRERAANELHQSLRLLELIDRLLAMQDETLAQMSASIQR</sequence>
<name>A0ABX8BAW4_9BACT</name>
<evidence type="ECO:0000313" key="2">
    <source>
        <dbReference type="EMBL" id="QUW04072.1"/>
    </source>
</evidence>
<feature type="region of interest" description="Disordered" evidence="1">
    <location>
        <begin position="144"/>
        <end position="163"/>
    </location>
</feature>
<protein>
    <submittedName>
        <fullName evidence="2">Uncharacterized protein</fullName>
    </submittedName>
</protein>
<evidence type="ECO:0000313" key="3">
    <source>
        <dbReference type="Proteomes" id="UP000676506"/>
    </source>
</evidence>
<dbReference type="Proteomes" id="UP000676506">
    <property type="component" value="Chromosome 2"/>
</dbReference>
<dbReference type="EMBL" id="CP072649">
    <property type="protein sequence ID" value="QUW04072.1"/>
    <property type="molecule type" value="Genomic_DNA"/>
</dbReference>
<accession>A0ABX8BAW4</accession>
<organism evidence="2 3">
    <name type="scientific">Chloracidobacterium validum</name>
    <dbReference type="NCBI Taxonomy" id="2821543"/>
    <lineage>
        <taxon>Bacteria</taxon>
        <taxon>Pseudomonadati</taxon>
        <taxon>Acidobacteriota</taxon>
        <taxon>Terriglobia</taxon>
        <taxon>Terriglobales</taxon>
        <taxon>Acidobacteriaceae</taxon>
        <taxon>Chloracidobacterium</taxon>
    </lineage>
</organism>
<keyword evidence="3" id="KW-1185">Reference proteome</keyword>
<feature type="region of interest" description="Disordered" evidence="1">
    <location>
        <begin position="1"/>
        <end position="65"/>
    </location>
</feature>
<reference evidence="2 3" key="1">
    <citation type="submission" date="2021-03" db="EMBL/GenBank/DDBJ databases">
        <title>Genomic and phenotypic characterization of Chloracidobacterium isolates provides evidence for multiple species.</title>
        <authorList>
            <person name="Saini M.K."/>
            <person name="Costas A.M.G."/>
            <person name="Tank M."/>
            <person name="Bryant D.A."/>
        </authorList>
    </citation>
    <scope>NUCLEOTIDE SEQUENCE [LARGE SCALE GENOMIC DNA]</scope>
    <source>
        <strain evidence="2 3">BV2-C</strain>
    </source>
</reference>